<dbReference type="OrthoDB" id="5792673at2759"/>
<dbReference type="SUPFAM" id="SSF82199">
    <property type="entry name" value="SET domain"/>
    <property type="match status" value="1"/>
</dbReference>
<dbReference type="PANTHER" id="PTHR46223:SF3">
    <property type="entry name" value="HISTONE-LYSINE N-METHYLTRANSFERASE SET-23"/>
    <property type="match status" value="1"/>
</dbReference>
<feature type="domain" description="Post-SET" evidence="10">
    <location>
        <begin position="789"/>
        <end position="805"/>
    </location>
</feature>
<keyword evidence="12" id="KW-1185">Reference proteome</keyword>
<dbReference type="InterPro" id="IPR001214">
    <property type="entry name" value="SET_dom"/>
</dbReference>
<comment type="subcellular location">
    <subcellularLocation>
        <location evidence="1">Chromosome</location>
    </subcellularLocation>
</comment>
<dbReference type="PROSITE" id="PS50280">
    <property type="entry name" value="SET"/>
    <property type="match status" value="1"/>
</dbReference>
<dbReference type="SMART" id="SM00317">
    <property type="entry name" value="SET"/>
    <property type="match status" value="1"/>
</dbReference>
<keyword evidence="7" id="KW-0862">Zinc</keyword>
<organism evidence="11 12">
    <name type="scientific">Ostreobium quekettii</name>
    <dbReference type="NCBI Taxonomy" id="121088"/>
    <lineage>
        <taxon>Eukaryota</taxon>
        <taxon>Viridiplantae</taxon>
        <taxon>Chlorophyta</taxon>
        <taxon>core chlorophytes</taxon>
        <taxon>Ulvophyceae</taxon>
        <taxon>TCBD clade</taxon>
        <taxon>Bryopsidales</taxon>
        <taxon>Ostreobineae</taxon>
        <taxon>Ostreobiaceae</taxon>
        <taxon>Ostreobium</taxon>
    </lineage>
</organism>
<dbReference type="InterPro" id="IPR046341">
    <property type="entry name" value="SET_dom_sf"/>
</dbReference>
<evidence type="ECO:0000256" key="8">
    <source>
        <dbReference type="SAM" id="MobiDB-lite"/>
    </source>
</evidence>
<keyword evidence="3" id="KW-0489">Methyltransferase</keyword>
<dbReference type="GO" id="GO:0008168">
    <property type="term" value="F:methyltransferase activity"/>
    <property type="evidence" value="ECO:0007669"/>
    <property type="project" value="UniProtKB-KW"/>
</dbReference>
<dbReference type="InterPro" id="IPR003616">
    <property type="entry name" value="Post-SET_dom"/>
</dbReference>
<evidence type="ECO:0000256" key="3">
    <source>
        <dbReference type="ARBA" id="ARBA00022603"/>
    </source>
</evidence>
<evidence type="ECO:0000313" key="12">
    <source>
        <dbReference type="Proteomes" id="UP000708148"/>
    </source>
</evidence>
<feature type="region of interest" description="Disordered" evidence="8">
    <location>
        <begin position="1"/>
        <end position="31"/>
    </location>
</feature>
<gene>
    <name evidence="11" type="ORF">OSTQU699_LOCUS10529</name>
</gene>
<evidence type="ECO:0000256" key="1">
    <source>
        <dbReference type="ARBA" id="ARBA00004286"/>
    </source>
</evidence>
<reference evidence="11" key="1">
    <citation type="submission" date="2020-12" db="EMBL/GenBank/DDBJ databases">
        <authorList>
            <person name="Iha C."/>
        </authorList>
    </citation>
    <scope>NUCLEOTIDE SEQUENCE</scope>
</reference>
<sequence length="830" mass="89980">MDRLDGSTREAASGDDSGRNRSASGGPLAALGDRRQCGDYVLDASVEDGEEGRAVYKAMHRLRGHMVLLEMISSMPSLSHNLRTAHETLAPIVQSLRRMRHQNVRNILDWFWAGDRIVACYEWEGGAWLDEVVRVYGPLDERLARKFISQVAQGLKCLHTLGHYVSVGRFNVTVASGQAKIAVSALDLLPREGGRAVSEASLRHLALGLLRGQKSSDAAELCKLCEDGAGLEEICAFLNRGRWGCKRGGWARVSGLEQMFKKPRLAVGSEPLSQAESLGVSVAPIRQTGLHGSEHHVQACLVGHADDASASSKPSTPPAQPAPALPRNVSDEEHRMGPGETCGACEDLSRGGSAHTNSIAQALDRFSEDPRQASRQNDCLRGEPELCSEATPGVNAVTGKEVEVQLEAEEMSDVMGTVNHAHHEPPYTSMVIDLCSLDSDSGTDGDGREDCLGAVGCAPACSADQQCTSVAVTPGSTAAPIPCAPVRSGTLVKGKAKCFEEDGAGCACRQGFSGYELTTCGRPKRKASQVGSDFLIAMQLDEKLNREKKGGNSSHRRHRQPGAEAQCIYELTSEQRMLMQQGAIRLERNVYIQPDTAEAGLDFEYSALLVASPKATQNGIKRGSCRSVLREGCSYEVWAGMLPGKGKGWGVIAMEPIPRGHCIFEYAGELQTEEEMQHCASERHHTKYVFDVDARTSQKDFRSLSSSDRGQLTCIDAQRKGNISRFVNHSCDPCMEVRKMTRRTARVFKSEGGVPRILFQSLCDIVPGQELTVDYFPDLSREQLERCEHKTPCLCGSDKCKGWVVTMDLGDRGARDGEASEGGTSDGESQ</sequence>
<dbReference type="InterPro" id="IPR050973">
    <property type="entry name" value="H3K9_Histone-Lys_N-MTase"/>
</dbReference>
<dbReference type="EMBL" id="CAJHUC010003041">
    <property type="protein sequence ID" value="CAD7705174.1"/>
    <property type="molecule type" value="Genomic_DNA"/>
</dbReference>
<proteinExistence type="predicted"/>
<keyword evidence="2" id="KW-0158">Chromosome</keyword>
<feature type="compositionally biased region" description="Pro residues" evidence="8">
    <location>
        <begin position="315"/>
        <end position="324"/>
    </location>
</feature>
<dbReference type="SUPFAM" id="SSF56112">
    <property type="entry name" value="Protein kinase-like (PK-like)"/>
    <property type="match status" value="1"/>
</dbReference>
<dbReference type="GO" id="GO:0046872">
    <property type="term" value="F:metal ion binding"/>
    <property type="evidence" value="ECO:0007669"/>
    <property type="project" value="UniProtKB-KW"/>
</dbReference>
<dbReference type="Gene3D" id="1.10.510.10">
    <property type="entry name" value="Transferase(Phosphotransferase) domain 1"/>
    <property type="match status" value="1"/>
</dbReference>
<dbReference type="PANTHER" id="PTHR46223">
    <property type="entry name" value="HISTONE-LYSINE N-METHYLTRANSFERASE SUV39H"/>
    <property type="match status" value="1"/>
</dbReference>
<keyword evidence="4" id="KW-0808">Transferase</keyword>
<evidence type="ECO:0000256" key="4">
    <source>
        <dbReference type="ARBA" id="ARBA00022679"/>
    </source>
</evidence>
<feature type="domain" description="SET" evidence="9">
    <location>
        <begin position="630"/>
        <end position="776"/>
    </location>
</feature>
<feature type="region of interest" description="Disordered" evidence="8">
    <location>
        <begin position="811"/>
        <end position="830"/>
    </location>
</feature>
<evidence type="ECO:0000313" key="11">
    <source>
        <dbReference type="EMBL" id="CAD7705174.1"/>
    </source>
</evidence>
<evidence type="ECO:0000256" key="5">
    <source>
        <dbReference type="ARBA" id="ARBA00022691"/>
    </source>
</evidence>
<keyword evidence="5" id="KW-0949">S-adenosyl-L-methionine</keyword>
<dbReference type="AlphaFoldDB" id="A0A8S1JC99"/>
<comment type="caution">
    <text evidence="11">The sequence shown here is derived from an EMBL/GenBank/DDBJ whole genome shotgun (WGS) entry which is preliminary data.</text>
</comment>
<dbReference type="GO" id="GO:0032259">
    <property type="term" value="P:methylation"/>
    <property type="evidence" value="ECO:0007669"/>
    <property type="project" value="UniProtKB-KW"/>
</dbReference>
<accession>A0A8S1JC99</accession>
<keyword evidence="6" id="KW-0479">Metal-binding</keyword>
<evidence type="ECO:0000259" key="10">
    <source>
        <dbReference type="PROSITE" id="PS50868"/>
    </source>
</evidence>
<protein>
    <submittedName>
        <fullName evidence="11">Uncharacterized protein</fullName>
    </submittedName>
</protein>
<evidence type="ECO:0000259" key="9">
    <source>
        <dbReference type="PROSITE" id="PS50280"/>
    </source>
</evidence>
<name>A0A8S1JC99_9CHLO</name>
<dbReference type="PROSITE" id="PS50868">
    <property type="entry name" value="POST_SET"/>
    <property type="match status" value="1"/>
</dbReference>
<dbReference type="Gene3D" id="2.170.270.10">
    <property type="entry name" value="SET domain"/>
    <property type="match status" value="1"/>
</dbReference>
<feature type="region of interest" description="Disordered" evidence="8">
    <location>
        <begin position="306"/>
        <end position="342"/>
    </location>
</feature>
<dbReference type="Proteomes" id="UP000708148">
    <property type="component" value="Unassembled WGS sequence"/>
</dbReference>
<dbReference type="Pfam" id="PF00856">
    <property type="entry name" value="SET"/>
    <property type="match status" value="1"/>
</dbReference>
<evidence type="ECO:0000256" key="6">
    <source>
        <dbReference type="ARBA" id="ARBA00022723"/>
    </source>
</evidence>
<dbReference type="InterPro" id="IPR011009">
    <property type="entry name" value="Kinase-like_dom_sf"/>
</dbReference>
<evidence type="ECO:0000256" key="2">
    <source>
        <dbReference type="ARBA" id="ARBA00022454"/>
    </source>
</evidence>
<evidence type="ECO:0000256" key="7">
    <source>
        <dbReference type="ARBA" id="ARBA00022833"/>
    </source>
</evidence>
<dbReference type="GO" id="GO:0005694">
    <property type="term" value="C:chromosome"/>
    <property type="evidence" value="ECO:0007669"/>
    <property type="project" value="UniProtKB-SubCell"/>
</dbReference>